<dbReference type="Pfam" id="PF13442">
    <property type="entry name" value="Cytochrome_CBB3"/>
    <property type="match status" value="1"/>
</dbReference>
<evidence type="ECO:0000313" key="7">
    <source>
        <dbReference type="EMBL" id="MBF0869320.1"/>
    </source>
</evidence>
<dbReference type="PROSITE" id="PS51007">
    <property type="entry name" value="CYTC"/>
    <property type="match status" value="1"/>
</dbReference>
<reference evidence="7" key="2">
    <citation type="submission" date="2020-11" db="EMBL/GenBank/DDBJ databases">
        <title>Description of novel Gluconobacter species.</title>
        <authorList>
            <person name="Cleenwerck I."/>
            <person name="Cnockaert M."/>
            <person name="Borremans W."/>
            <person name="Wieme A.D."/>
            <person name="De Vuyst L."/>
            <person name="Vandamme P."/>
        </authorList>
    </citation>
    <scope>NUCLEOTIDE SEQUENCE</scope>
    <source>
        <strain evidence="7">R71697</strain>
    </source>
</reference>
<dbReference type="InterPro" id="IPR036909">
    <property type="entry name" value="Cyt_c-like_dom_sf"/>
</dbReference>
<proteinExistence type="predicted"/>
<evidence type="ECO:0000256" key="3">
    <source>
        <dbReference type="ARBA" id="ARBA00023004"/>
    </source>
</evidence>
<dbReference type="AlphaFoldDB" id="A0A9Q2FIK7"/>
<dbReference type="GO" id="GO:0020037">
    <property type="term" value="F:heme binding"/>
    <property type="evidence" value="ECO:0007669"/>
    <property type="project" value="InterPro"/>
</dbReference>
<dbReference type="Proteomes" id="UP000661006">
    <property type="component" value="Unassembled WGS sequence"/>
</dbReference>
<dbReference type="EMBL" id="JABCQN010000001">
    <property type="protein sequence ID" value="MBF0869320.1"/>
    <property type="molecule type" value="Genomic_DNA"/>
</dbReference>
<reference evidence="7" key="1">
    <citation type="submission" date="2020-04" db="EMBL/GenBank/DDBJ databases">
        <authorList>
            <person name="Sombolestani A."/>
        </authorList>
    </citation>
    <scope>NUCLEOTIDE SEQUENCE</scope>
    <source>
        <strain evidence="7">R71697</strain>
    </source>
</reference>
<dbReference type="RefSeq" id="WP_061930245.1">
    <property type="nucleotide sequence ID" value="NZ_JABCQN010000001.1"/>
</dbReference>
<name>A0A9Q2FIK7_GLUJA</name>
<evidence type="ECO:0000313" key="8">
    <source>
        <dbReference type="Proteomes" id="UP000661006"/>
    </source>
</evidence>
<dbReference type="InterPro" id="IPR009056">
    <property type="entry name" value="Cyt_c-like_dom"/>
</dbReference>
<evidence type="ECO:0000256" key="2">
    <source>
        <dbReference type="ARBA" id="ARBA00022723"/>
    </source>
</evidence>
<accession>A0A9Q2FIK7</accession>
<evidence type="ECO:0000256" key="5">
    <source>
        <dbReference type="SAM" id="SignalP"/>
    </source>
</evidence>
<gene>
    <name evidence="7" type="ORF">HKD32_00400</name>
</gene>
<evidence type="ECO:0000256" key="4">
    <source>
        <dbReference type="PROSITE-ProRule" id="PRU00433"/>
    </source>
</evidence>
<keyword evidence="1 4" id="KW-0349">Heme</keyword>
<dbReference type="GO" id="GO:0046872">
    <property type="term" value="F:metal ion binding"/>
    <property type="evidence" value="ECO:0007669"/>
    <property type="project" value="UniProtKB-KW"/>
</dbReference>
<feature type="signal peptide" evidence="5">
    <location>
        <begin position="1"/>
        <end position="27"/>
    </location>
</feature>
<evidence type="ECO:0000256" key="1">
    <source>
        <dbReference type="ARBA" id="ARBA00022617"/>
    </source>
</evidence>
<feature type="chain" id="PRO_5040121721" evidence="5">
    <location>
        <begin position="28"/>
        <end position="270"/>
    </location>
</feature>
<organism evidence="7 8">
    <name type="scientific">Gluconobacter japonicus</name>
    <dbReference type="NCBI Taxonomy" id="376620"/>
    <lineage>
        <taxon>Bacteria</taxon>
        <taxon>Pseudomonadati</taxon>
        <taxon>Pseudomonadota</taxon>
        <taxon>Alphaproteobacteria</taxon>
        <taxon>Acetobacterales</taxon>
        <taxon>Acetobacteraceae</taxon>
        <taxon>Gluconobacter</taxon>
    </lineage>
</organism>
<keyword evidence="2 4" id="KW-0479">Metal-binding</keyword>
<dbReference type="Gene3D" id="1.10.760.10">
    <property type="entry name" value="Cytochrome c-like domain"/>
    <property type="match status" value="1"/>
</dbReference>
<dbReference type="GO" id="GO:0009055">
    <property type="term" value="F:electron transfer activity"/>
    <property type="evidence" value="ECO:0007669"/>
    <property type="project" value="InterPro"/>
</dbReference>
<evidence type="ECO:0000259" key="6">
    <source>
        <dbReference type="PROSITE" id="PS51007"/>
    </source>
</evidence>
<comment type="caution">
    <text evidence="7">The sequence shown here is derived from an EMBL/GenBank/DDBJ whole genome shotgun (WGS) entry which is preliminary data.</text>
</comment>
<keyword evidence="3 4" id="KW-0408">Iron</keyword>
<sequence length="270" mass="29728">MTSNMNGRQLFRHLLVLAGLIASPAWADPTSVLSVKDGETVHKFSVEELLHRPETRRLDLSHIKQPLGPAVPAIPLSALIHQEDALAFQATDLFTAEIPRSVFEQARKHHVTAWIAIEDKEWPKRHPHGHDLGPFALVWTGEDVGIIKQEQWVDQLAAISPSSSNELPVGTSSAAAQGQVVFAENCLPCHQLMGVGEGTMGPDLGRPIPVTEYITPKGLRAIVRNPKQVRKWPSEHMEAFPESAISETELDALWAYLQEVGQSGLAQKHL</sequence>
<dbReference type="GeneID" id="81473134"/>
<dbReference type="SUPFAM" id="SSF46626">
    <property type="entry name" value="Cytochrome c"/>
    <property type="match status" value="1"/>
</dbReference>
<protein>
    <submittedName>
        <fullName evidence="7">Cytochrome c</fullName>
    </submittedName>
</protein>
<keyword evidence="5" id="KW-0732">Signal</keyword>
<feature type="domain" description="Cytochrome c" evidence="6">
    <location>
        <begin position="173"/>
        <end position="261"/>
    </location>
</feature>